<organism evidence="11 12">
    <name type="scientific">Capronia epimyces CBS 606.96</name>
    <dbReference type="NCBI Taxonomy" id="1182542"/>
    <lineage>
        <taxon>Eukaryota</taxon>
        <taxon>Fungi</taxon>
        <taxon>Dikarya</taxon>
        <taxon>Ascomycota</taxon>
        <taxon>Pezizomycotina</taxon>
        <taxon>Eurotiomycetes</taxon>
        <taxon>Chaetothyriomycetidae</taxon>
        <taxon>Chaetothyriales</taxon>
        <taxon>Herpotrichiellaceae</taxon>
        <taxon>Capronia</taxon>
    </lineage>
</organism>
<evidence type="ECO:0000256" key="1">
    <source>
        <dbReference type="ARBA" id="ARBA00012368"/>
    </source>
</evidence>
<dbReference type="OrthoDB" id="269822at2759"/>
<keyword evidence="2 6" id="KW-0378">Hydrolase</keyword>
<name>W9XAK9_9EURO</name>
<dbReference type="InterPro" id="IPR011992">
    <property type="entry name" value="EF-hand-dom_pair"/>
</dbReference>
<dbReference type="PROSITE" id="PS50008">
    <property type="entry name" value="PIPLC_Y_DOMAIN"/>
    <property type="match status" value="1"/>
</dbReference>
<dbReference type="InterPro" id="IPR011993">
    <property type="entry name" value="PH-like_dom_sf"/>
</dbReference>
<feature type="compositionally biased region" description="Polar residues" evidence="7">
    <location>
        <begin position="715"/>
        <end position="729"/>
    </location>
</feature>
<feature type="compositionally biased region" description="Low complexity" evidence="7">
    <location>
        <begin position="695"/>
        <end position="706"/>
    </location>
</feature>
<dbReference type="RefSeq" id="XP_007738721.1">
    <property type="nucleotide sequence ID" value="XM_007740531.1"/>
</dbReference>
<dbReference type="InterPro" id="IPR002048">
    <property type="entry name" value="EF_hand_dom"/>
</dbReference>
<dbReference type="PANTHER" id="PTHR10336:SF36">
    <property type="entry name" value="1-PHOSPHATIDYLINOSITOL 4,5-BISPHOSPHATE PHOSPHODIESTERASE BETA-4"/>
    <property type="match status" value="1"/>
</dbReference>
<feature type="domain" description="EF-hand" evidence="10">
    <location>
        <begin position="386"/>
        <end position="421"/>
    </location>
</feature>
<dbReference type="GO" id="GO:0005509">
    <property type="term" value="F:calcium ion binding"/>
    <property type="evidence" value="ECO:0007669"/>
    <property type="project" value="InterPro"/>
</dbReference>
<dbReference type="PROSITE" id="PS50004">
    <property type="entry name" value="C2"/>
    <property type="match status" value="1"/>
</dbReference>
<dbReference type="CDD" id="cd16207">
    <property type="entry name" value="EFh_ScPlc1p_like"/>
    <property type="match status" value="1"/>
</dbReference>
<sequence length="1118" mass="124328">MSASASPSVRALQSRDSSPSPRLHPLARMPSIQRVNTAIPQPASLTPASANSTSSVSVFPSPYMPSLQSSPLVSQVGNQHPQLGNPVPFALPESIVSTSHASPPPKEPSAGSKSVGLMRKLSQSAKDGVSSTRQILRRKASSSTQNRRDESTGPITRRRSDSKTAVTNVVSLESPSFDTLPLDLQSGLGLYDTMSISSEPATFLETSPEGQAPCVPERLVAGCLLTKITKTKKQEKMFFLDVEGSRVSWRGAVTTKTFHIDNIKSIRIGEEAASYQQELRGEAVDPDLCFTINYTPSDSSKSVKTLHLVAHCHSDFKLWVDTLESLSKHREELMTSMVGSTERESVMRAHWASEMAKRPARQDSDKPDGLDLPAIQSLCRKLHIHAPEKELQEHFNSADVDRSGLLSYDQFKGFLRRLRERVDIKNIFNELKDPHSKGLTRSQFVSFIEQVQGVSIARLSDSSVWEEKLNHLVEISFPSDPALHASGLVDSNAFASFIMSKDCHIYALPQEPKPQFDRPLNEYFISSSHNTYLTGWQVGGTSSAEAYITALRHGCRCIEIDCWNGQDGNPRVTHGRTRTTAVLFSDCINAIQRCAFDVSPYPLIISLEVHCDAEQQAKMVRIMVDVFGDRLLLHPLPGSTTKLPSPEQLKQKILIKVKSTELHADLEASCPAGSGQRDRSASSPHRGGFPSANCSAPSSTAISSPTLVTPPETIYSPTDRSVTATSASSGDDESDVPATSLSPVDSQRRPPKLSKVGPYLAALGVYMKGYSLREAKDLKFQQYNHIFSLNENRAIELCHSAEDKALFEDHNLHYMCRVYPRNLRFQSSNFDPNTFWRRGVQMVALNWQTFDAHMQMNQAMFAAGTDAYGYVLKPDYLRKPRTKPGDFEHRVKLPRYKTKFSVQIISAQQLPRAANMSKDTPLNPFIEVQMFSAEDRARGIANGTGGKETYSNGYHGIGSPYRRQTEIRFGNGYNPQFGETIELSLETKYPELVFVRFIVFNSDDGRQNGKGIRQLAAFTAKLDSLQKGYRHLPLYNGYGEEFIFSTLFCKIVKQEPKLMPWSLQDVNERPSRANMFRGILSRGLSGDRGREHGSSVEEQRTARQATLNLEIVERVARR</sequence>
<dbReference type="AlphaFoldDB" id="W9XAK9"/>
<evidence type="ECO:0000256" key="7">
    <source>
        <dbReference type="SAM" id="MobiDB-lite"/>
    </source>
</evidence>
<dbReference type="GO" id="GO:0048015">
    <property type="term" value="P:phosphatidylinositol-mediated signaling"/>
    <property type="evidence" value="ECO:0007669"/>
    <property type="project" value="TreeGrafter"/>
</dbReference>
<evidence type="ECO:0000259" key="8">
    <source>
        <dbReference type="PROSITE" id="PS50004"/>
    </source>
</evidence>
<protein>
    <recommendedName>
        <fullName evidence="1 6">Phosphoinositide phospholipase C</fullName>
        <ecNumber evidence="1 6">3.1.4.11</ecNumber>
    </recommendedName>
</protein>
<feature type="region of interest" description="Disordered" evidence="7">
    <location>
        <begin position="668"/>
        <end position="753"/>
    </location>
</feature>
<dbReference type="Pfam" id="PF00387">
    <property type="entry name" value="PI-PLC-Y"/>
    <property type="match status" value="1"/>
</dbReference>
<evidence type="ECO:0000259" key="9">
    <source>
        <dbReference type="PROSITE" id="PS50008"/>
    </source>
</evidence>
<dbReference type="Gene3D" id="1.10.238.10">
    <property type="entry name" value="EF-hand"/>
    <property type="match status" value="1"/>
</dbReference>
<evidence type="ECO:0000256" key="2">
    <source>
        <dbReference type="ARBA" id="ARBA00022801"/>
    </source>
</evidence>
<keyword evidence="5" id="KW-0807">Transducer</keyword>
<dbReference type="EC" id="3.1.4.11" evidence="1 6"/>
<dbReference type="PRINTS" id="PR00390">
    <property type="entry name" value="PHPHLIPASEC"/>
</dbReference>
<dbReference type="SUPFAM" id="SSF50729">
    <property type="entry name" value="PH domain-like"/>
    <property type="match status" value="1"/>
</dbReference>
<dbReference type="Proteomes" id="UP000019478">
    <property type="component" value="Unassembled WGS sequence"/>
</dbReference>
<dbReference type="GeneID" id="19174521"/>
<dbReference type="SMART" id="SM00148">
    <property type="entry name" value="PLCXc"/>
    <property type="match status" value="1"/>
</dbReference>
<dbReference type="SMART" id="SM00239">
    <property type="entry name" value="C2"/>
    <property type="match status" value="1"/>
</dbReference>
<evidence type="ECO:0000256" key="3">
    <source>
        <dbReference type="ARBA" id="ARBA00022963"/>
    </source>
</evidence>
<evidence type="ECO:0000259" key="10">
    <source>
        <dbReference type="PROSITE" id="PS50222"/>
    </source>
</evidence>
<dbReference type="STRING" id="1182542.W9XAK9"/>
<dbReference type="HOGENOM" id="CLU_002738_1_0_1"/>
<feature type="compositionally biased region" description="Polar residues" evidence="7">
    <location>
        <begin position="33"/>
        <end position="58"/>
    </location>
</feature>
<proteinExistence type="predicted"/>
<evidence type="ECO:0000256" key="4">
    <source>
        <dbReference type="ARBA" id="ARBA00023098"/>
    </source>
</evidence>
<dbReference type="GO" id="GO:0051209">
    <property type="term" value="P:release of sequestered calcium ion into cytosol"/>
    <property type="evidence" value="ECO:0007669"/>
    <property type="project" value="TreeGrafter"/>
</dbReference>
<evidence type="ECO:0000256" key="6">
    <source>
        <dbReference type="RuleBase" id="RU361133"/>
    </source>
</evidence>
<gene>
    <name evidence="11" type="ORF">A1O3_10441</name>
</gene>
<dbReference type="EMBL" id="AMGY01000011">
    <property type="protein sequence ID" value="EXJ77283.1"/>
    <property type="molecule type" value="Genomic_DNA"/>
</dbReference>
<keyword evidence="3 6" id="KW-0442">Lipid degradation</keyword>
<keyword evidence="12" id="KW-1185">Reference proteome</keyword>
<comment type="catalytic activity">
    <reaction evidence="6">
        <text>a 1,2-diacyl-sn-glycero-3-phospho-(1D-myo-inositol-4,5-bisphosphate) + H2O = 1D-myo-inositol 1,4,5-trisphosphate + a 1,2-diacyl-sn-glycerol + H(+)</text>
        <dbReference type="Rhea" id="RHEA:33179"/>
        <dbReference type="ChEBI" id="CHEBI:15377"/>
        <dbReference type="ChEBI" id="CHEBI:15378"/>
        <dbReference type="ChEBI" id="CHEBI:17815"/>
        <dbReference type="ChEBI" id="CHEBI:58456"/>
        <dbReference type="ChEBI" id="CHEBI:203600"/>
        <dbReference type="EC" id="3.1.4.11"/>
    </reaction>
</comment>
<dbReference type="SUPFAM" id="SSF47473">
    <property type="entry name" value="EF-hand"/>
    <property type="match status" value="1"/>
</dbReference>
<feature type="compositionally biased region" description="Polar residues" evidence="7">
    <location>
        <begin position="66"/>
        <end position="82"/>
    </location>
</feature>
<dbReference type="InterPro" id="IPR001711">
    <property type="entry name" value="PLipase_C_Pinositol-sp_Y"/>
</dbReference>
<feature type="region of interest" description="Disordered" evidence="7">
    <location>
        <begin position="1"/>
        <end position="90"/>
    </location>
</feature>
<dbReference type="CDD" id="cd00275">
    <property type="entry name" value="C2_PLC_like"/>
    <property type="match status" value="1"/>
</dbReference>
<dbReference type="Gene3D" id="2.30.29.30">
    <property type="entry name" value="Pleckstrin-homology domain (PH domain)/Phosphotyrosine-binding domain (PTB)"/>
    <property type="match status" value="1"/>
</dbReference>
<dbReference type="InterPro" id="IPR035892">
    <property type="entry name" value="C2_domain_sf"/>
</dbReference>
<dbReference type="GO" id="GO:0016042">
    <property type="term" value="P:lipid catabolic process"/>
    <property type="evidence" value="ECO:0007669"/>
    <property type="project" value="UniProtKB-KW"/>
</dbReference>
<dbReference type="Gene3D" id="3.20.20.190">
    <property type="entry name" value="Phosphatidylinositol (PI) phosphodiesterase"/>
    <property type="match status" value="2"/>
</dbReference>
<dbReference type="InterPro" id="IPR000008">
    <property type="entry name" value="C2_dom"/>
</dbReference>
<dbReference type="InterPro" id="IPR017946">
    <property type="entry name" value="PLC-like_Pdiesterase_TIM-brl"/>
</dbReference>
<dbReference type="PROSITE" id="PS50007">
    <property type="entry name" value="PIPLC_X_DOMAIN"/>
    <property type="match status" value="1"/>
</dbReference>
<comment type="caution">
    <text evidence="11">The sequence shown here is derived from an EMBL/GenBank/DDBJ whole genome shotgun (WGS) entry which is preliminary data.</text>
</comment>
<dbReference type="SMART" id="SM00054">
    <property type="entry name" value="EFh"/>
    <property type="match status" value="1"/>
</dbReference>
<feature type="region of interest" description="Disordered" evidence="7">
    <location>
        <begin position="121"/>
        <end position="164"/>
    </location>
</feature>
<accession>W9XAK9</accession>
<feature type="compositionally biased region" description="Polar residues" evidence="7">
    <location>
        <begin position="121"/>
        <end position="134"/>
    </location>
</feature>
<keyword evidence="4 6" id="KW-0443">Lipid metabolism</keyword>
<evidence type="ECO:0000313" key="12">
    <source>
        <dbReference type="Proteomes" id="UP000019478"/>
    </source>
</evidence>
<dbReference type="Gene3D" id="2.60.40.150">
    <property type="entry name" value="C2 domain"/>
    <property type="match status" value="1"/>
</dbReference>
<dbReference type="InterPro" id="IPR037755">
    <property type="entry name" value="Plc1_PH"/>
</dbReference>
<evidence type="ECO:0000313" key="11">
    <source>
        <dbReference type="EMBL" id="EXJ77283.1"/>
    </source>
</evidence>
<reference evidence="11 12" key="1">
    <citation type="submission" date="2013-03" db="EMBL/GenBank/DDBJ databases">
        <title>The Genome Sequence of Capronia epimyces CBS 606.96.</title>
        <authorList>
            <consortium name="The Broad Institute Genomics Platform"/>
            <person name="Cuomo C."/>
            <person name="de Hoog S."/>
            <person name="Gorbushina A."/>
            <person name="Walker B."/>
            <person name="Young S.K."/>
            <person name="Zeng Q."/>
            <person name="Gargeya S."/>
            <person name="Fitzgerald M."/>
            <person name="Haas B."/>
            <person name="Abouelleil A."/>
            <person name="Allen A.W."/>
            <person name="Alvarado L."/>
            <person name="Arachchi H.M."/>
            <person name="Berlin A.M."/>
            <person name="Chapman S.B."/>
            <person name="Gainer-Dewar J."/>
            <person name="Goldberg J."/>
            <person name="Griggs A."/>
            <person name="Gujja S."/>
            <person name="Hansen M."/>
            <person name="Howarth C."/>
            <person name="Imamovic A."/>
            <person name="Ireland A."/>
            <person name="Larimer J."/>
            <person name="McCowan C."/>
            <person name="Murphy C."/>
            <person name="Pearson M."/>
            <person name="Poon T.W."/>
            <person name="Priest M."/>
            <person name="Roberts A."/>
            <person name="Saif S."/>
            <person name="Shea T."/>
            <person name="Sisk P."/>
            <person name="Sykes S."/>
            <person name="Wortman J."/>
            <person name="Nusbaum C."/>
            <person name="Birren B."/>
        </authorList>
    </citation>
    <scope>NUCLEOTIDE SEQUENCE [LARGE SCALE GENOMIC DNA]</scope>
    <source>
        <strain evidence="11 12">CBS 606.96</strain>
    </source>
</reference>
<dbReference type="SUPFAM" id="SSF51695">
    <property type="entry name" value="PLC-like phosphodiesterases"/>
    <property type="match status" value="1"/>
</dbReference>
<dbReference type="SMART" id="SM00149">
    <property type="entry name" value="PLCYc"/>
    <property type="match status" value="1"/>
</dbReference>
<dbReference type="Pfam" id="PF00388">
    <property type="entry name" value="PI-PLC-X"/>
    <property type="match status" value="1"/>
</dbReference>
<dbReference type="GO" id="GO:0004435">
    <property type="term" value="F:phosphatidylinositol-4,5-bisphosphate phospholipase C activity"/>
    <property type="evidence" value="ECO:0007669"/>
    <property type="project" value="UniProtKB-EC"/>
</dbReference>
<dbReference type="PROSITE" id="PS50222">
    <property type="entry name" value="EF_HAND_2"/>
    <property type="match status" value="1"/>
</dbReference>
<dbReference type="SUPFAM" id="SSF49562">
    <property type="entry name" value="C2 domain (Calcium/lipid-binding domain, CaLB)"/>
    <property type="match status" value="1"/>
</dbReference>
<dbReference type="CDD" id="cd08598">
    <property type="entry name" value="PI-PLC1c_yeast"/>
    <property type="match status" value="1"/>
</dbReference>
<evidence type="ECO:0000256" key="5">
    <source>
        <dbReference type="ARBA" id="ARBA00023224"/>
    </source>
</evidence>
<dbReference type="PANTHER" id="PTHR10336">
    <property type="entry name" value="PHOSPHOINOSITIDE-SPECIFIC PHOSPHOLIPASE C FAMILY PROTEIN"/>
    <property type="match status" value="1"/>
</dbReference>
<feature type="domain" description="C2" evidence="8">
    <location>
        <begin position="880"/>
        <end position="1036"/>
    </location>
</feature>
<dbReference type="CDD" id="cd13360">
    <property type="entry name" value="PH_PLC_fungal"/>
    <property type="match status" value="1"/>
</dbReference>
<feature type="domain" description="PI-PLC Y-box" evidence="9">
    <location>
        <begin position="760"/>
        <end position="878"/>
    </location>
</feature>
<dbReference type="eggNOG" id="KOG0169">
    <property type="taxonomic scope" value="Eukaryota"/>
</dbReference>
<dbReference type="InterPro" id="IPR001192">
    <property type="entry name" value="PI-PLC_fam"/>
</dbReference>
<dbReference type="InterPro" id="IPR000909">
    <property type="entry name" value="PLipase_C_PInositol-sp_X_dom"/>
</dbReference>